<evidence type="ECO:0000256" key="12">
    <source>
        <dbReference type="ARBA" id="ARBA00032533"/>
    </source>
</evidence>
<dbReference type="InterPro" id="IPR013083">
    <property type="entry name" value="Znf_RING/FYVE/PHD"/>
</dbReference>
<evidence type="ECO:0000313" key="15">
    <source>
        <dbReference type="EMBL" id="JAB56472.1"/>
    </source>
</evidence>
<dbReference type="GO" id="GO:0061665">
    <property type="term" value="F:SUMO ligase activity"/>
    <property type="evidence" value="ECO:0007669"/>
    <property type="project" value="TreeGrafter"/>
</dbReference>
<accession>U5ES58</accession>
<evidence type="ECO:0000256" key="4">
    <source>
        <dbReference type="ARBA" id="ARBA00020923"/>
    </source>
</evidence>
<dbReference type="CDD" id="cd16651">
    <property type="entry name" value="SPL-RING_NSE2"/>
    <property type="match status" value="1"/>
</dbReference>
<comment type="similarity">
    <text evidence="3">Belongs to the NSE2 family.</text>
</comment>
<protein>
    <recommendedName>
        <fullName evidence="4">E3 SUMO-protein ligase NSE2</fullName>
    </recommendedName>
    <alternativeName>
        <fullName evidence="11">E3 SUMO-protein transferase NSE2</fullName>
    </alternativeName>
    <alternativeName>
        <fullName evidence="12">Non-structural maintenance of chromosomes element 2 homolog</fullName>
    </alternativeName>
</protein>
<sequence>MGDLIASNADKIVDSLLQSIKLIAEYEDSKDVKPYTNIVHDICDVELKYGNHKKSLTNAQQCVTLETFDNTYRASTNQNTNPKNCKRFKDFNSNVTNLLNREQQEHLDDSINEQLLQDVALHRIDPFTKRPMRNPVRNSVCKHVYDKDSVKGVLKVNAQTRCPVVGCSSKQYIQMNQLVEDKELRRKLEKVAASEDPLED</sequence>
<dbReference type="InterPro" id="IPR004181">
    <property type="entry name" value="Znf_MIZ"/>
</dbReference>
<dbReference type="GO" id="GO:0005634">
    <property type="term" value="C:nucleus"/>
    <property type="evidence" value="ECO:0007669"/>
    <property type="project" value="UniProtKB-SubCell"/>
</dbReference>
<comment type="pathway">
    <text evidence="2">Protein modification; protein sumoylation.</text>
</comment>
<evidence type="ECO:0000259" key="14">
    <source>
        <dbReference type="PROSITE" id="PS51044"/>
    </source>
</evidence>
<dbReference type="PANTHER" id="PTHR21330">
    <property type="entry name" value="E3 SUMO-PROTEIN LIGASE NSE2"/>
    <property type="match status" value="1"/>
</dbReference>
<organism evidence="15">
    <name type="scientific">Corethrella appendiculata</name>
    <dbReference type="NCBI Taxonomy" id="1370023"/>
    <lineage>
        <taxon>Eukaryota</taxon>
        <taxon>Metazoa</taxon>
        <taxon>Ecdysozoa</taxon>
        <taxon>Arthropoda</taxon>
        <taxon>Hexapoda</taxon>
        <taxon>Insecta</taxon>
        <taxon>Pterygota</taxon>
        <taxon>Neoptera</taxon>
        <taxon>Endopterygota</taxon>
        <taxon>Diptera</taxon>
        <taxon>Nematocera</taxon>
        <taxon>Culicoidea</taxon>
        <taxon>Chaoboridae</taxon>
        <taxon>Corethrella</taxon>
    </lineage>
</organism>
<dbReference type="SUPFAM" id="SSF57850">
    <property type="entry name" value="RING/U-box"/>
    <property type="match status" value="1"/>
</dbReference>
<comment type="subcellular location">
    <subcellularLocation>
        <location evidence="1">Nucleus</location>
    </subcellularLocation>
</comment>
<keyword evidence="7 13" id="KW-0863">Zinc-finger</keyword>
<dbReference type="AlphaFoldDB" id="U5ES58"/>
<dbReference type="Pfam" id="PF11789">
    <property type="entry name" value="zf-Nse"/>
    <property type="match status" value="1"/>
</dbReference>
<keyword evidence="6" id="KW-0479">Metal-binding</keyword>
<name>U5ES58_9DIPT</name>
<evidence type="ECO:0000256" key="11">
    <source>
        <dbReference type="ARBA" id="ARBA00031731"/>
    </source>
</evidence>
<dbReference type="GO" id="GO:0016925">
    <property type="term" value="P:protein sumoylation"/>
    <property type="evidence" value="ECO:0007669"/>
    <property type="project" value="UniProtKB-UniPathway"/>
</dbReference>
<evidence type="ECO:0000256" key="13">
    <source>
        <dbReference type="PROSITE-ProRule" id="PRU00452"/>
    </source>
</evidence>
<proteinExistence type="evidence at transcript level"/>
<evidence type="ECO:0000256" key="6">
    <source>
        <dbReference type="ARBA" id="ARBA00022723"/>
    </source>
</evidence>
<dbReference type="GO" id="GO:0000724">
    <property type="term" value="P:double-strand break repair via homologous recombination"/>
    <property type="evidence" value="ECO:0007669"/>
    <property type="project" value="InterPro"/>
</dbReference>
<keyword evidence="9" id="KW-0862">Zinc</keyword>
<keyword evidence="8" id="KW-0833">Ubl conjugation pathway</keyword>
<evidence type="ECO:0000256" key="10">
    <source>
        <dbReference type="ARBA" id="ARBA00023242"/>
    </source>
</evidence>
<dbReference type="GO" id="GO:0008270">
    <property type="term" value="F:zinc ion binding"/>
    <property type="evidence" value="ECO:0007669"/>
    <property type="project" value="UniProtKB-KW"/>
</dbReference>
<evidence type="ECO:0000256" key="1">
    <source>
        <dbReference type="ARBA" id="ARBA00004123"/>
    </source>
</evidence>
<evidence type="ECO:0000256" key="8">
    <source>
        <dbReference type="ARBA" id="ARBA00022786"/>
    </source>
</evidence>
<dbReference type="InterPro" id="IPR026846">
    <property type="entry name" value="Nse2(Mms21)"/>
</dbReference>
<dbReference type="Gene3D" id="3.30.40.10">
    <property type="entry name" value="Zinc/RING finger domain, C3HC4 (zinc finger)"/>
    <property type="match status" value="1"/>
</dbReference>
<dbReference type="PROSITE" id="PS51044">
    <property type="entry name" value="ZF_SP_RING"/>
    <property type="match status" value="1"/>
</dbReference>
<reference evidence="15" key="1">
    <citation type="journal article" date="2014" name="Insect Biochem. Mol. Biol.">
        <title>An insight into the sialome of the frog biting fly, Corethrella appendiculata.</title>
        <authorList>
            <person name="Ribeiro J.M.C."/>
            <person name="Chagas A.C."/>
            <person name="Pham V.M."/>
            <person name="Lounibos L.P."/>
            <person name="Calvo E."/>
        </authorList>
    </citation>
    <scope>NUCLEOTIDE SEQUENCE</scope>
    <source>
        <tissue evidence="15">Salivary glands</tissue>
    </source>
</reference>
<keyword evidence="5" id="KW-0808">Transferase</keyword>
<feature type="domain" description="SP-RING-type" evidence="14">
    <location>
        <begin position="107"/>
        <end position="193"/>
    </location>
</feature>
<dbReference type="EMBL" id="GANO01003399">
    <property type="protein sequence ID" value="JAB56472.1"/>
    <property type="molecule type" value="mRNA"/>
</dbReference>
<evidence type="ECO:0000256" key="7">
    <source>
        <dbReference type="ARBA" id="ARBA00022771"/>
    </source>
</evidence>
<evidence type="ECO:0000256" key="2">
    <source>
        <dbReference type="ARBA" id="ARBA00004718"/>
    </source>
</evidence>
<evidence type="ECO:0000256" key="9">
    <source>
        <dbReference type="ARBA" id="ARBA00022833"/>
    </source>
</evidence>
<evidence type="ECO:0000256" key="3">
    <source>
        <dbReference type="ARBA" id="ARBA00008212"/>
    </source>
</evidence>
<dbReference type="GO" id="GO:0030915">
    <property type="term" value="C:Smc5-Smc6 complex"/>
    <property type="evidence" value="ECO:0007669"/>
    <property type="project" value="InterPro"/>
</dbReference>
<keyword evidence="10" id="KW-0539">Nucleus</keyword>
<dbReference type="PANTHER" id="PTHR21330:SF1">
    <property type="entry name" value="E3 SUMO-PROTEIN LIGASE NSE2"/>
    <property type="match status" value="1"/>
</dbReference>
<dbReference type="UniPathway" id="UPA00886"/>
<evidence type="ECO:0000256" key="5">
    <source>
        <dbReference type="ARBA" id="ARBA00022679"/>
    </source>
</evidence>